<feature type="region of interest" description="Disordered" evidence="1">
    <location>
        <begin position="20"/>
        <end position="40"/>
    </location>
</feature>
<feature type="chain" id="PRO_5032505512" description="Lipoprotein" evidence="2">
    <location>
        <begin position="19"/>
        <end position="207"/>
    </location>
</feature>
<evidence type="ECO:0000256" key="1">
    <source>
        <dbReference type="SAM" id="MobiDB-lite"/>
    </source>
</evidence>
<gene>
    <name evidence="3" type="ORF">F3W81_20065</name>
</gene>
<evidence type="ECO:0008006" key="5">
    <source>
        <dbReference type="Google" id="ProtNLM"/>
    </source>
</evidence>
<feature type="signal peptide" evidence="2">
    <location>
        <begin position="1"/>
        <end position="18"/>
    </location>
</feature>
<evidence type="ECO:0000313" key="3">
    <source>
        <dbReference type="EMBL" id="QOL82924.1"/>
    </source>
</evidence>
<reference evidence="3 4" key="1">
    <citation type="submission" date="2019-10" db="EMBL/GenBank/DDBJ databases">
        <title>Pseudopuniceibacterium sp. HQ09 islated from Antarctica.</title>
        <authorList>
            <person name="Liao L."/>
            <person name="Su S."/>
            <person name="Chen B."/>
            <person name="Yu Y."/>
        </authorList>
    </citation>
    <scope>NUCLEOTIDE SEQUENCE [LARGE SCALE GENOMIC DNA]</scope>
    <source>
        <strain evidence="3 4">HQ09</strain>
    </source>
</reference>
<evidence type="ECO:0000313" key="4">
    <source>
        <dbReference type="Proteomes" id="UP000594118"/>
    </source>
</evidence>
<protein>
    <recommendedName>
        <fullName evidence="5">Lipoprotein</fullName>
    </recommendedName>
</protein>
<sequence>MRLVLLALAAIAVLSGCAGGPSPDATSASNTGTPDVTRGAYHFDGPPSLTLITVRSNRTGSGGHTALMINADQRVIFDPAGSFHHPKIRREGDVLIGIDPAFYNGYKSMHARPTYNVVTQTVTVPPAVAAKALSLAMARGSVGQARCAQSTSSILRQLPGFEGISSTFFPNALMNSFEAVTGAPKEILYEGFTPSRITANMTVQPNG</sequence>
<accession>A0A7L9WSS0</accession>
<organism evidence="3 4">
    <name type="scientific">Pseudooceanicola spongiae</name>
    <dbReference type="NCBI Taxonomy" id="2613965"/>
    <lineage>
        <taxon>Bacteria</taxon>
        <taxon>Pseudomonadati</taxon>
        <taxon>Pseudomonadota</taxon>
        <taxon>Alphaproteobacteria</taxon>
        <taxon>Rhodobacterales</taxon>
        <taxon>Paracoccaceae</taxon>
        <taxon>Pseudooceanicola</taxon>
    </lineage>
</organism>
<dbReference type="PROSITE" id="PS51257">
    <property type="entry name" value="PROKAR_LIPOPROTEIN"/>
    <property type="match status" value="1"/>
</dbReference>
<dbReference type="EMBL" id="CP045201">
    <property type="protein sequence ID" value="QOL82924.1"/>
    <property type="molecule type" value="Genomic_DNA"/>
</dbReference>
<name>A0A7L9WSS0_9RHOB</name>
<feature type="compositionally biased region" description="Polar residues" evidence="1">
    <location>
        <begin position="24"/>
        <end position="34"/>
    </location>
</feature>
<dbReference type="Proteomes" id="UP000594118">
    <property type="component" value="Chromosome"/>
</dbReference>
<dbReference type="KEGG" id="pshq:F3W81_20065"/>
<keyword evidence="4" id="KW-1185">Reference proteome</keyword>
<proteinExistence type="predicted"/>
<keyword evidence="2" id="KW-0732">Signal</keyword>
<dbReference type="AlphaFoldDB" id="A0A7L9WSS0"/>
<evidence type="ECO:0000256" key="2">
    <source>
        <dbReference type="SAM" id="SignalP"/>
    </source>
</evidence>
<dbReference type="RefSeq" id="WP_193081315.1">
    <property type="nucleotide sequence ID" value="NZ_CP045201.1"/>
</dbReference>